<feature type="non-terminal residue" evidence="2">
    <location>
        <position position="220"/>
    </location>
</feature>
<proteinExistence type="predicted"/>
<evidence type="ECO:0000313" key="2">
    <source>
        <dbReference type="RefSeq" id="XP_045362744.1"/>
    </source>
</evidence>
<sequence length="220" mass="23821">MEEERLTKHVHSTDSGVAGLPVAQGTSKRHGQHGKETLDGRSRAAPRSGPGPARLAPPPQLLAVAVRAVVLGLRAPVERAVLALTAPLRRPRARAAPAALTVRARGRRVGVGELQAVPRRAEAVGVGLRLGLGRARRARRPRQSPWDGARQRLHRIDGAQGGGARRAIALRRQRAVLLRIRGARPQRAHRRGARLVPRARRLNMDDALAPRRRRAPAGGR</sequence>
<dbReference type="RefSeq" id="XP_045362744.1">
    <property type="nucleotide sequence ID" value="XM_045506788.1"/>
</dbReference>
<feature type="compositionally biased region" description="Basic residues" evidence="1">
    <location>
        <begin position="210"/>
        <end position="220"/>
    </location>
</feature>
<feature type="region of interest" description="Disordered" evidence="1">
    <location>
        <begin position="1"/>
        <end position="57"/>
    </location>
</feature>
<gene>
    <name evidence="2" type="primary">LOC123612859</name>
</gene>
<feature type="compositionally biased region" description="Low complexity" evidence="1">
    <location>
        <begin position="43"/>
        <end position="54"/>
    </location>
</feature>
<feature type="compositionally biased region" description="Basic and acidic residues" evidence="1">
    <location>
        <begin position="33"/>
        <end position="42"/>
    </location>
</feature>
<evidence type="ECO:0000256" key="1">
    <source>
        <dbReference type="SAM" id="MobiDB-lite"/>
    </source>
</evidence>
<feature type="region of interest" description="Disordered" evidence="1">
    <location>
        <begin position="186"/>
        <end position="220"/>
    </location>
</feature>
<feature type="compositionally biased region" description="Basic residues" evidence="1">
    <location>
        <begin position="186"/>
        <end position="201"/>
    </location>
</feature>
<protein>
    <submittedName>
        <fullName evidence="2">Uncharacterized protein LOC123612859</fullName>
    </submittedName>
</protein>
<name>A0A9W3H7V6_CAMBA</name>
<organism evidence="2">
    <name type="scientific">Camelus bactrianus</name>
    <name type="common">Bactrian camel</name>
    <dbReference type="NCBI Taxonomy" id="9837"/>
    <lineage>
        <taxon>Eukaryota</taxon>
        <taxon>Metazoa</taxon>
        <taxon>Chordata</taxon>
        <taxon>Craniata</taxon>
        <taxon>Vertebrata</taxon>
        <taxon>Euteleostomi</taxon>
        <taxon>Mammalia</taxon>
        <taxon>Eutheria</taxon>
        <taxon>Laurasiatheria</taxon>
        <taxon>Artiodactyla</taxon>
        <taxon>Tylopoda</taxon>
        <taxon>Camelidae</taxon>
        <taxon>Camelus</taxon>
    </lineage>
</organism>
<accession>A0A9W3H7V6</accession>
<reference evidence="2" key="1">
    <citation type="submission" date="2025-08" db="UniProtKB">
        <authorList>
            <consortium name="RefSeq"/>
        </authorList>
    </citation>
    <scope>IDENTIFICATION</scope>
</reference>
<dbReference type="AlphaFoldDB" id="A0A9W3H7V6"/>